<keyword evidence="7" id="KW-1185">Reference proteome</keyword>
<sequence>MTAPAPNRTAKRRQRTRQQLLKATEQVVLQHGYEEASAESIAELADLGRSTFYNHFGNKWDVVLATLIDRYREYGEKAYVPLETTHDRAQSVVRSTVSVFKDVVNDPLTRQLVDRPLLLARAIAESQGEFVARDFSEGIAQQRFKITVSEASLLSSLNWSNVGLIIHAISQDSVDETCLDWARLLLMQLGIKQDEIEKVIHSAVQD</sequence>
<dbReference type="AlphaFoldDB" id="A0A1X9NI19"/>
<dbReference type="STRING" id="716816.BST96_10690"/>
<proteinExistence type="predicted"/>
<evidence type="ECO:0000313" key="7">
    <source>
        <dbReference type="Proteomes" id="UP000193450"/>
    </source>
</evidence>
<dbReference type="EMBL" id="CP019343">
    <property type="protein sequence ID" value="ARN74547.1"/>
    <property type="molecule type" value="Genomic_DNA"/>
</dbReference>
<dbReference type="Pfam" id="PF00440">
    <property type="entry name" value="TetR_N"/>
    <property type="match status" value="1"/>
</dbReference>
<dbReference type="PANTHER" id="PTHR30055:SF238">
    <property type="entry name" value="MYCOFACTOCIN BIOSYNTHESIS TRANSCRIPTIONAL REGULATOR MFTR-RELATED"/>
    <property type="match status" value="1"/>
</dbReference>
<organism evidence="6 7">
    <name type="scientific">Oceanicoccus sagamiensis</name>
    <dbReference type="NCBI Taxonomy" id="716816"/>
    <lineage>
        <taxon>Bacteria</taxon>
        <taxon>Pseudomonadati</taxon>
        <taxon>Pseudomonadota</taxon>
        <taxon>Gammaproteobacteria</taxon>
        <taxon>Cellvibrionales</taxon>
        <taxon>Spongiibacteraceae</taxon>
        <taxon>Oceanicoccus</taxon>
    </lineage>
</organism>
<keyword evidence="3" id="KW-0804">Transcription</keyword>
<dbReference type="RefSeq" id="WP_085758693.1">
    <property type="nucleotide sequence ID" value="NZ_CP019343.1"/>
</dbReference>
<evidence type="ECO:0000259" key="5">
    <source>
        <dbReference type="PROSITE" id="PS50977"/>
    </source>
</evidence>
<reference evidence="6 7" key="1">
    <citation type="submission" date="2016-11" db="EMBL/GenBank/DDBJ databases">
        <title>Trade-off between light-utilization and light-protection in marine flavobacteria.</title>
        <authorList>
            <person name="Kumagai Y."/>
        </authorList>
    </citation>
    <scope>NUCLEOTIDE SEQUENCE [LARGE SCALE GENOMIC DNA]</scope>
    <source>
        <strain evidence="6 7">NBRC 107125</strain>
    </source>
</reference>
<feature type="domain" description="HTH tetR-type" evidence="5">
    <location>
        <begin position="14"/>
        <end position="74"/>
    </location>
</feature>
<gene>
    <name evidence="6" type="ORF">BST96_10690</name>
</gene>
<dbReference type="InterPro" id="IPR001647">
    <property type="entry name" value="HTH_TetR"/>
</dbReference>
<feature type="DNA-binding region" description="H-T-H motif" evidence="4">
    <location>
        <begin position="37"/>
        <end position="56"/>
    </location>
</feature>
<dbReference type="SUPFAM" id="SSF46689">
    <property type="entry name" value="Homeodomain-like"/>
    <property type="match status" value="1"/>
</dbReference>
<evidence type="ECO:0000256" key="1">
    <source>
        <dbReference type="ARBA" id="ARBA00023015"/>
    </source>
</evidence>
<dbReference type="GO" id="GO:0000976">
    <property type="term" value="F:transcription cis-regulatory region binding"/>
    <property type="evidence" value="ECO:0007669"/>
    <property type="project" value="TreeGrafter"/>
</dbReference>
<dbReference type="InterPro" id="IPR009057">
    <property type="entry name" value="Homeodomain-like_sf"/>
</dbReference>
<keyword evidence="2 4" id="KW-0238">DNA-binding</keyword>
<dbReference type="GO" id="GO:0003700">
    <property type="term" value="F:DNA-binding transcription factor activity"/>
    <property type="evidence" value="ECO:0007669"/>
    <property type="project" value="TreeGrafter"/>
</dbReference>
<dbReference type="PROSITE" id="PS50977">
    <property type="entry name" value="HTH_TETR_2"/>
    <property type="match status" value="1"/>
</dbReference>
<accession>A0A1X9NI19</accession>
<evidence type="ECO:0000313" key="6">
    <source>
        <dbReference type="EMBL" id="ARN74547.1"/>
    </source>
</evidence>
<evidence type="ECO:0000256" key="2">
    <source>
        <dbReference type="ARBA" id="ARBA00023125"/>
    </source>
</evidence>
<evidence type="ECO:0000256" key="4">
    <source>
        <dbReference type="PROSITE-ProRule" id="PRU00335"/>
    </source>
</evidence>
<dbReference type="KEGG" id="osg:BST96_10690"/>
<protein>
    <recommendedName>
        <fullName evidence="5">HTH tetR-type domain-containing protein</fullName>
    </recommendedName>
</protein>
<dbReference type="PANTHER" id="PTHR30055">
    <property type="entry name" value="HTH-TYPE TRANSCRIPTIONAL REGULATOR RUTR"/>
    <property type="match status" value="1"/>
</dbReference>
<dbReference type="Proteomes" id="UP000193450">
    <property type="component" value="Chromosome"/>
</dbReference>
<keyword evidence="1" id="KW-0805">Transcription regulation</keyword>
<evidence type="ECO:0000256" key="3">
    <source>
        <dbReference type="ARBA" id="ARBA00023163"/>
    </source>
</evidence>
<dbReference type="InterPro" id="IPR050109">
    <property type="entry name" value="HTH-type_TetR-like_transc_reg"/>
</dbReference>
<dbReference type="PRINTS" id="PR00455">
    <property type="entry name" value="HTHTETR"/>
</dbReference>
<dbReference type="OrthoDB" id="63332at2"/>
<name>A0A1X9NI19_9GAMM</name>
<dbReference type="Gene3D" id="1.10.357.10">
    <property type="entry name" value="Tetracycline Repressor, domain 2"/>
    <property type="match status" value="1"/>
</dbReference>